<feature type="signal peptide" evidence="1">
    <location>
        <begin position="1"/>
        <end position="25"/>
    </location>
</feature>
<dbReference type="NCBIfam" id="TIGR02595">
    <property type="entry name" value="PEP_CTERM"/>
    <property type="match status" value="1"/>
</dbReference>
<keyword evidence="1" id="KW-0732">Signal</keyword>
<keyword evidence="4" id="KW-1185">Reference proteome</keyword>
<evidence type="ECO:0000313" key="3">
    <source>
        <dbReference type="EMBL" id="MFD2276712.1"/>
    </source>
</evidence>
<evidence type="ECO:0000313" key="4">
    <source>
        <dbReference type="Proteomes" id="UP001597297"/>
    </source>
</evidence>
<feature type="chain" id="PRO_5045615735" evidence="1">
    <location>
        <begin position="26"/>
        <end position="241"/>
    </location>
</feature>
<sequence>MKKTNISSLSIVATALLGLSATSQASSILIDFGASAGVTTGNYNNVNGNGTTGASSISDVEDTYSLIDSTGASAGQVVVSSNTTANWGDAASGANYTGTKPVTLSGIAATATDDGLYMNNAGAIDPIVSLSFTGLAASQTYDILFYSARGNNGGVATNIGVTTGTGTGASISNSFNNDSDVGIFSATTTASGELTLTYTVGGSSSSAGALNFMSITAVPEPSSTALLGLGGLALILRRRRA</sequence>
<feature type="domain" description="Ice-binding protein C-terminal" evidence="2">
    <location>
        <begin position="217"/>
        <end position="239"/>
    </location>
</feature>
<dbReference type="EMBL" id="JBHUJC010000026">
    <property type="protein sequence ID" value="MFD2276712.1"/>
    <property type="molecule type" value="Genomic_DNA"/>
</dbReference>
<comment type="caution">
    <text evidence="3">The sequence shown here is derived from an EMBL/GenBank/DDBJ whole genome shotgun (WGS) entry which is preliminary data.</text>
</comment>
<proteinExistence type="predicted"/>
<gene>
    <name evidence="3" type="ORF">ACFSQZ_09555</name>
</gene>
<protein>
    <submittedName>
        <fullName evidence="3">PEP-CTERM sorting domain-containing protein</fullName>
    </submittedName>
</protein>
<evidence type="ECO:0000259" key="2">
    <source>
        <dbReference type="Pfam" id="PF07589"/>
    </source>
</evidence>
<dbReference type="InterPro" id="IPR013424">
    <property type="entry name" value="Ice-binding_C"/>
</dbReference>
<reference evidence="4" key="1">
    <citation type="journal article" date="2019" name="Int. J. Syst. Evol. Microbiol.">
        <title>The Global Catalogue of Microorganisms (GCM) 10K type strain sequencing project: providing services to taxonomists for standard genome sequencing and annotation.</title>
        <authorList>
            <consortium name="The Broad Institute Genomics Platform"/>
            <consortium name="The Broad Institute Genome Sequencing Center for Infectious Disease"/>
            <person name="Wu L."/>
            <person name="Ma J."/>
        </authorList>
    </citation>
    <scope>NUCLEOTIDE SEQUENCE [LARGE SCALE GENOMIC DNA]</scope>
    <source>
        <strain evidence="4">JCM 16545</strain>
    </source>
</reference>
<name>A0ABW5E2T0_9BACT</name>
<dbReference type="Proteomes" id="UP001597297">
    <property type="component" value="Unassembled WGS sequence"/>
</dbReference>
<dbReference type="Pfam" id="PF07589">
    <property type="entry name" value="PEP-CTERM"/>
    <property type="match status" value="1"/>
</dbReference>
<evidence type="ECO:0000256" key="1">
    <source>
        <dbReference type="SAM" id="SignalP"/>
    </source>
</evidence>
<accession>A0ABW5E2T0</accession>
<organism evidence="3 4">
    <name type="scientific">Rubritalea spongiae</name>
    <dbReference type="NCBI Taxonomy" id="430797"/>
    <lineage>
        <taxon>Bacteria</taxon>
        <taxon>Pseudomonadati</taxon>
        <taxon>Verrucomicrobiota</taxon>
        <taxon>Verrucomicrobiia</taxon>
        <taxon>Verrucomicrobiales</taxon>
        <taxon>Rubritaleaceae</taxon>
        <taxon>Rubritalea</taxon>
    </lineage>
</organism>
<dbReference type="RefSeq" id="WP_377094669.1">
    <property type="nucleotide sequence ID" value="NZ_JBHSJM010000001.1"/>
</dbReference>